<dbReference type="Gene3D" id="2.60.40.1120">
    <property type="entry name" value="Carboxypeptidase-like, regulatory domain"/>
    <property type="match status" value="3"/>
</dbReference>
<dbReference type="EMBL" id="PUIB01000017">
    <property type="protein sequence ID" value="PQO33703.1"/>
    <property type="molecule type" value="Genomic_DNA"/>
</dbReference>
<dbReference type="SUPFAM" id="SSF49452">
    <property type="entry name" value="Starch-binding domain-like"/>
    <property type="match status" value="1"/>
</dbReference>
<feature type="compositionally biased region" description="Basic and acidic residues" evidence="1">
    <location>
        <begin position="409"/>
        <end position="418"/>
    </location>
</feature>
<feature type="transmembrane region" description="Helical" evidence="2">
    <location>
        <begin position="159"/>
        <end position="181"/>
    </location>
</feature>
<dbReference type="SUPFAM" id="SSF49464">
    <property type="entry name" value="Carboxypeptidase regulatory domain-like"/>
    <property type="match status" value="2"/>
</dbReference>
<name>A0A2S8FND2_9BACT</name>
<feature type="compositionally biased region" description="Polar residues" evidence="1">
    <location>
        <begin position="105"/>
        <end position="120"/>
    </location>
</feature>
<reference evidence="4 5" key="1">
    <citation type="submission" date="2018-02" db="EMBL/GenBank/DDBJ databases">
        <title>Comparative genomes isolates from brazilian mangrove.</title>
        <authorList>
            <person name="Araujo J.E."/>
            <person name="Taketani R.G."/>
            <person name="Silva M.C.P."/>
            <person name="Loureco M.V."/>
            <person name="Andreote F.D."/>
        </authorList>
    </citation>
    <scope>NUCLEOTIDE SEQUENCE [LARGE SCALE GENOMIC DNA]</scope>
    <source>
        <strain evidence="4 5">NAP PRIS-MGV</strain>
    </source>
</reference>
<evidence type="ECO:0000259" key="3">
    <source>
        <dbReference type="Pfam" id="PF05569"/>
    </source>
</evidence>
<gene>
    <name evidence="4" type="ORF">C5Y98_15840</name>
</gene>
<sequence length="965" mass="106644">MPMIVAIVSTFGAASWLIVLAFSSLLLLTLGGIAVRCCRQPVHRICIIQWVFVACLIVPVAEHLRLLPGWNVPLLVTNSEMAEPTQVALTERQHESELGIGGISSPDSNATNSDQTTAASAESPGNKVESVSAAASPVAAMNLSENRPSDVPNGPIGTWLARLIPLIYFFFVALLATWWGLGWILRKQFQRTCHPASGNTVAILHSLAGGKSKHVQVLTSNRIESPVMWGLWRPTIVIPASLEHEKDDSHLRWALAHEWAHVQRNDIFTHYLAVVVKFACFFQPMYWWLKRELTLSQDILADAFAAQQGESEEYAAFLIAMAKDRAPVSANMGLSMADGRSSLFKRVQQLLQPSQPLVHSPRKWLSISIAATTIFVMLGLSSLHLGDMQAVAEENDIVPAAEENPSSKSSDKDARDADPQQAEAFVLPPAPDVKPITYTGTVIDELTGKPVPGAVVQIKRELSRAPGSGKWILLEMTEHKTNDQGVYEFTLTPEQVAQSSLYLEVNAHHPEYQSKGWSGYSHSMIRTNLEKGDPPFYATIKLSPGQPITGIVARPDGTPIPGVQISSYTIRALREDEARNRLTFRGAFQDAQTDEQGRFRLIVPTPGDGVLWIHPREFASEAHRLYDRRGDLGTFTLSEGKSLTGQVLDAKGQPVANVGVELRRDGDGQEADEFLDTNAVANGIRARAMTNEDGTFTLTPLPPGTYTAEIQESVSDPTLPRGNWFDRKRDKMPYVFVRQKVEILADAKTDPLLIQALPHVIIRGRFFDSQGKPRASHEQDFIGKFNDSFYFTRSSLPGSDGWFEILVPHGITESKITTMTNEHSSLRWKLPGMEKLTYGYEIPLGTLEDDFEGLEIVRYKAPILLLSVVDENGRPVKDFTVKSTYTEDPTPIAGTPVQDRRYRTGDVGFEQQADGRMRSSQLLPDAELTVEPTKDGFEAVPQAVTLKEGETQELKFVLKKNSTGD</sequence>
<protein>
    <recommendedName>
        <fullName evidence="3">Peptidase M56 domain-containing protein</fullName>
    </recommendedName>
</protein>
<evidence type="ECO:0000313" key="4">
    <source>
        <dbReference type="EMBL" id="PQO33703.1"/>
    </source>
</evidence>
<feature type="region of interest" description="Disordered" evidence="1">
    <location>
        <begin position="99"/>
        <end position="127"/>
    </location>
</feature>
<dbReference type="InterPro" id="IPR008969">
    <property type="entry name" value="CarboxyPept-like_regulatory"/>
</dbReference>
<evidence type="ECO:0000256" key="1">
    <source>
        <dbReference type="SAM" id="MobiDB-lite"/>
    </source>
</evidence>
<dbReference type="PANTHER" id="PTHR34978:SF3">
    <property type="entry name" value="SLR0241 PROTEIN"/>
    <property type="match status" value="1"/>
</dbReference>
<evidence type="ECO:0000256" key="2">
    <source>
        <dbReference type="SAM" id="Phobius"/>
    </source>
</evidence>
<dbReference type="OrthoDB" id="279966at2"/>
<dbReference type="InterPro" id="IPR013784">
    <property type="entry name" value="Carb-bd-like_fold"/>
</dbReference>
<feature type="domain" description="Peptidase M56" evidence="3">
    <location>
        <begin position="130"/>
        <end position="349"/>
    </location>
</feature>
<feature type="region of interest" description="Disordered" evidence="1">
    <location>
        <begin position="397"/>
        <end position="419"/>
    </location>
</feature>
<accession>A0A2S8FND2</accession>
<dbReference type="Proteomes" id="UP000239388">
    <property type="component" value="Unassembled WGS sequence"/>
</dbReference>
<dbReference type="PANTHER" id="PTHR34978">
    <property type="entry name" value="POSSIBLE SENSOR-TRANSDUCER PROTEIN BLAR"/>
    <property type="match status" value="1"/>
</dbReference>
<proteinExistence type="predicted"/>
<dbReference type="CDD" id="cd07341">
    <property type="entry name" value="M56_BlaR1_MecR1_like"/>
    <property type="match status" value="1"/>
</dbReference>
<organism evidence="4 5">
    <name type="scientific">Blastopirellula marina</name>
    <dbReference type="NCBI Taxonomy" id="124"/>
    <lineage>
        <taxon>Bacteria</taxon>
        <taxon>Pseudomonadati</taxon>
        <taxon>Planctomycetota</taxon>
        <taxon>Planctomycetia</taxon>
        <taxon>Pirellulales</taxon>
        <taxon>Pirellulaceae</taxon>
        <taxon>Blastopirellula</taxon>
    </lineage>
</organism>
<keyword evidence="2" id="KW-1133">Transmembrane helix</keyword>
<feature type="transmembrane region" description="Helical" evidence="2">
    <location>
        <begin position="42"/>
        <end position="61"/>
    </location>
</feature>
<dbReference type="AlphaFoldDB" id="A0A2S8FND2"/>
<keyword evidence="2" id="KW-0812">Transmembrane</keyword>
<comment type="caution">
    <text evidence="4">The sequence shown here is derived from an EMBL/GenBank/DDBJ whole genome shotgun (WGS) entry which is preliminary data.</text>
</comment>
<feature type="transmembrane region" description="Helical" evidence="2">
    <location>
        <begin position="6"/>
        <end position="30"/>
    </location>
</feature>
<evidence type="ECO:0000313" key="5">
    <source>
        <dbReference type="Proteomes" id="UP000239388"/>
    </source>
</evidence>
<dbReference type="InterPro" id="IPR052173">
    <property type="entry name" value="Beta-lactam_resp_regulator"/>
</dbReference>
<dbReference type="InterPro" id="IPR008756">
    <property type="entry name" value="Peptidase_M56"/>
</dbReference>
<dbReference type="Pfam" id="PF05569">
    <property type="entry name" value="Peptidase_M56"/>
    <property type="match status" value="1"/>
</dbReference>
<dbReference type="GO" id="GO:0030246">
    <property type="term" value="F:carbohydrate binding"/>
    <property type="evidence" value="ECO:0007669"/>
    <property type="project" value="InterPro"/>
</dbReference>
<dbReference type="RefSeq" id="WP_105355384.1">
    <property type="nucleotide sequence ID" value="NZ_PUIB01000017.1"/>
</dbReference>
<keyword evidence="2" id="KW-0472">Membrane</keyword>
<dbReference type="Pfam" id="PF13620">
    <property type="entry name" value="CarboxypepD_reg"/>
    <property type="match status" value="1"/>
</dbReference>